<dbReference type="PANTHER" id="PTHR39327:SF1">
    <property type="entry name" value="BLR5470 PROTEIN"/>
    <property type="match status" value="1"/>
</dbReference>
<evidence type="ECO:0000313" key="2">
    <source>
        <dbReference type="Proteomes" id="UP001218788"/>
    </source>
</evidence>
<dbReference type="EMBL" id="JAQQXP010000001">
    <property type="protein sequence ID" value="MDC8829560.1"/>
    <property type="molecule type" value="Genomic_DNA"/>
</dbReference>
<accession>A0ABT5KXR5</accession>
<dbReference type="Gene3D" id="3.10.620.30">
    <property type="match status" value="1"/>
</dbReference>
<protein>
    <submittedName>
        <fullName evidence="1">Transglutaminase-like cysteine peptidase</fullName>
    </submittedName>
</protein>
<dbReference type="SUPFAM" id="SSF54001">
    <property type="entry name" value="Cysteine proteinases"/>
    <property type="match status" value="1"/>
</dbReference>
<dbReference type="InterPro" id="IPR010319">
    <property type="entry name" value="Transglutaminase-like_Cys_pept"/>
</dbReference>
<dbReference type="Proteomes" id="UP001218788">
    <property type="component" value="Unassembled WGS sequence"/>
</dbReference>
<dbReference type="InterPro" id="IPR038765">
    <property type="entry name" value="Papain-like_cys_pep_sf"/>
</dbReference>
<comment type="caution">
    <text evidence="1">The sequence shown here is derived from an EMBL/GenBank/DDBJ whole genome shotgun (WGS) entry which is preliminary data.</text>
</comment>
<gene>
    <name evidence="1" type="ORF">OIK42_02180</name>
</gene>
<sequence length="221" mass="25539">MRFNNARINSFLLLSLAVLMLSGTIFAIGPLRFTPELFNRIEQEYGTSARERVADWQQELLDLQSEDIDEQLYEINRFFNSIPYYEDSVHFKQADYWATPVEMLATNGGDCEDYTIAKYFSLRALGVPEENMRMMYVKALDYNQAHMVLAYYPSPNAVPFILDNINPRILPASRRTDLQPVYSFNGEGLWLAKAQGRGKQLGSGSRHKLWEDLTTRIERGF</sequence>
<dbReference type="PANTHER" id="PTHR39327">
    <property type="match status" value="1"/>
</dbReference>
<name>A0ABT5KXR5_9ALTE</name>
<proteinExistence type="predicted"/>
<dbReference type="RefSeq" id="WP_273637995.1">
    <property type="nucleotide sequence ID" value="NZ_JAQQXP010000001.1"/>
</dbReference>
<organism evidence="1 2">
    <name type="scientific">Alteromonas gilva</name>
    <dbReference type="NCBI Taxonomy" id="2987522"/>
    <lineage>
        <taxon>Bacteria</taxon>
        <taxon>Pseudomonadati</taxon>
        <taxon>Pseudomonadota</taxon>
        <taxon>Gammaproteobacteria</taxon>
        <taxon>Alteromonadales</taxon>
        <taxon>Alteromonadaceae</taxon>
        <taxon>Alteromonas/Salinimonas group</taxon>
        <taxon>Alteromonas</taxon>
    </lineage>
</organism>
<reference evidence="1 2" key="1">
    <citation type="submission" date="2022-10" db="EMBL/GenBank/DDBJ databases">
        <title>Alteromonas sp. chi3 Genome sequencing.</title>
        <authorList>
            <person name="Park S."/>
        </authorList>
    </citation>
    <scope>NUCLEOTIDE SEQUENCE [LARGE SCALE GENOMIC DNA]</scope>
    <source>
        <strain evidence="2">chi3</strain>
    </source>
</reference>
<dbReference type="Pfam" id="PF06035">
    <property type="entry name" value="Peptidase_C93"/>
    <property type="match status" value="1"/>
</dbReference>
<keyword evidence="2" id="KW-1185">Reference proteome</keyword>
<evidence type="ECO:0000313" key="1">
    <source>
        <dbReference type="EMBL" id="MDC8829560.1"/>
    </source>
</evidence>